<gene>
    <name evidence="1" type="ORF">KR50_24080</name>
</gene>
<keyword evidence="2" id="KW-1185">Reference proteome</keyword>
<reference evidence="1 2" key="1">
    <citation type="submission" date="2015-01" db="EMBL/GenBank/DDBJ databases">
        <title>Jeotgalibacillus campisalis genome sequencing.</title>
        <authorList>
            <person name="Goh K.M."/>
            <person name="Chan K.-G."/>
            <person name="Yaakop A.S."/>
            <person name="Ee R."/>
            <person name="Gan H.M."/>
            <person name="Chan C.S."/>
        </authorList>
    </citation>
    <scope>NUCLEOTIDE SEQUENCE [LARGE SCALE GENOMIC DNA]</scope>
    <source>
        <strain evidence="1 2">SF-57</strain>
    </source>
</reference>
<sequence length="119" mass="14186">MELDKMERRLKMNKQELLVTLILASRVGLLGNVPKNLRAIRADIDLEKMNVDWINYYEDQPTDEEIEALDSATGQVIAHFPAFFLNQSHVHYPYPKEFDNKMDTWIFMRWEDDLNDQRK</sequence>
<evidence type="ECO:0000313" key="2">
    <source>
        <dbReference type="Proteomes" id="UP000031972"/>
    </source>
</evidence>
<evidence type="ECO:0000313" key="1">
    <source>
        <dbReference type="EMBL" id="KIL47086.1"/>
    </source>
</evidence>
<accession>A0A0C2VRM6</accession>
<proteinExistence type="predicted"/>
<comment type="caution">
    <text evidence="1">The sequence shown here is derived from an EMBL/GenBank/DDBJ whole genome shotgun (WGS) entry which is preliminary data.</text>
</comment>
<dbReference type="InterPro" id="IPR058702">
    <property type="entry name" value="MafI2-like"/>
</dbReference>
<dbReference type="AlphaFoldDB" id="A0A0C2VRM6"/>
<organism evidence="1 2">
    <name type="scientific">Jeotgalibacillus campisalis</name>
    <dbReference type="NCBI Taxonomy" id="220754"/>
    <lineage>
        <taxon>Bacteria</taxon>
        <taxon>Bacillati</taxon>
        <taxon>Bacillota</taxon>
        <taxon>Bacilli</taxon>
        <taxon>Bacillales</taxon>
        <taxon>Caryophanaceae</taxon>
        <taxon>Jeotgalibacillus</taxon>
    </lineage>
</organism>
<protein>
    <submittedName>
        <fullName evidence="1">Uncharacterized protein</fullName>
    </submittedName>
</protein>
<name>A0A0C2VRM6_9BACL</name>
<dbReference type="PATRIC" id="fig|220754.4.peg.2424"/>
<dbReference type="Proteomes" id="UP000031972">
    <property type="component" value="Unassembled WGS sequence"/>
</dbReference>
<dbReference type="EMBL" id="JXRR01000015">
    <property type="protein sequence ID" value="KIL47086.1"/>
    <property type="molecule type" value="Genomic_DNA"/>
</dbReference>
<dbReference type="Pfam" id="PF26541">
    <property type="entry name" value="MafI2"/>
    <property type="match status" value="1"/>
</dbReference>